<reference evidence="3" key="1">
    <citation type="journal article" date="2012" name="Nat. Biotechnol.">
        <title>Reference genome sequence of the model plant Setaria.</title>
        <authorList>
            <person name="Bennetzen J.L."/>
            <person name="Schmutz J."/>
            <person name="Wang H."/>
            <person name="Percifield R."/>
            <person name="Hawkins J."/>
            <person name="Pontaroli A.C."/>
            <person name="Estep M."/>
            <person name="Feng L."/>
            <person name="Vaughn J.N."/>
            <person name="Grimwood J."/>
            <person name="Jenkins J."/>
            <person name="Barry K."/>
            <person name="Lindquist E."/>
            <person name="Hellsten U."/>
            <person name="Deshpande S."/>
            <person name="Wang X."/>
            <person name="Wu X."/>
            <person name="Mitros T."/>
            <person name="Triplett J."/>
            <person name="Yang X."/>
            <person name="Ye C.Y."/>
            <person name="Mauro-Herrera M."/>
            <person name="Wang L."/>
            <person name="Li P."/>
            <person name="Sharma M."/>
            <person name="Sharma R."/>
            <person name="Ronald P.C."/>
            <person name="Panaud O."/>
            <person name="Kellogg E.A."/>
            <person name="Brutnell T.P."/>
            <person name="Doust A.N."/>
            <person name="Tuskan G.A."/>
            <person name="Rokhsar D."/>
            <person name="Devos K.M."/>
        </authorList>
    </citation>
    <scope>NUCLEOTIDE SEQUENCE [LARGE SCALE GENOMIC DNA]</scope>
    <source>
        <strain evidence="3">Yugu1</strain>
    </source>
</reference>
<accession>A0A368R6S0</accession>
<feature type="chain" id="PRO_5016588054" evidence="2">
    <location>
        <begin position="26"/>
        <end position="60"/>
    </location>
</feature>
<evidence type="ECO:0000256" key="1">
    <source>
        <dbReference type="SAM" id="Phobius"/>
    </source>
</evidence>
<feature type="transmembrane region" description="Helical" evidence="1">
    <location>
        <begin position="41"/>
        <end position="58"/>
    </location>
</feature>
<dbReference type="EMBL" id="CM003532">
    <property type="protein sequence ID" value="RCV25889.1"/>
    <property type="molecule type" value="Genomic_DNA"/>
</dbReference>
<keyword evidence="2" id="KW-0732">Signal</keyword>
<reference evidence="3" key="2">
    <citation type="submission" date="2015-07" db="EMBL/GenBank/DDBJ databases">
        <authorList>
            <person name="Noorani M."/>
        </authorList>
    </citation>
    <scope>NUCLEOTIDE SEQUENCE</scope>
    <source>
        <strain evidence="3">Yugu1</strain>
    </source>
</reference>
<keyword evidence="1" id="KW-1133">Transmembrane helix</keyword>
<feature type="signal peptide" evidence="2">
    <location>
        <begin position="1"/>
        <end position="25"/>
    </location>
</feature>
<organism evidence="3">
    <name type="scientific">Setaria italica</name>
    <name type="common">Foxtail millet</name>
    <name type="synonym">Panicum italicum</name>
    <dbReference type="NCBI Taxonomy" id="4555"/>
    <lineage>
        <taxon>Eukaryota</taxon>
        <taxon>Viridiplantae</taxon>
        <taxon>Streptophyta</taxon>
        <taxon>Embryophyta</taxon>
        <taxon>Tracheophyta</taxon>
        <taxon>Spermatophyta</taxon>
        <taxon>Magnoliopsida</taxon>
        <taxon>Liliopsida</taxon>
        <taxon>Poales</taxon>
        <taxon>Poaceae</taxon>
        <taxon>PACMAD clade</taxon>
        <taxon>Panicoideae</taxon>
        <taxon>Panicodae</taxon>
        <taxon>Paniceae</taxon>
        <taxon>Cenchrinae</taxon>
        <taxon>Setaria</taxon>
    </lineage>
</organism>
<proteinExistence type="predicted"/>
<sequence length="60" mass="5569">MARPSAAVVIAAFVALAALATAASAADLAPAPAPTSGAGALSAPLSAVCLAGLLAAFLRH</sequence>
<protein>
    <submittedName>
        <fullName evidence="3">Uncharacterized protein</fullName>
    </submittedName>
</protein>
<evidence type="ECO:0000313" key="3">
    <source>
        <dbReference type="EMBL" id="RCV25889.1"/>
    </source>
</evidence>
<name>A0A368R6S0_SETIT</name>
<keyword evidence="1" id="KW-0812">Transmembrane</keyword>
<gene>
    <name evidence="3" type="ORF">SETIT_5G202100v2</name>
</gene>
<keyword evidence="1" id="KW-0472">Membrane</keyword>
<evidence type="ECO:0000256" key="2">
    <source>
        <dbReference type="SAM" id="SignalP"/>
    </source>
</evidence>
<dbReference type="AlphaFoldDB" id="A0A368R6S0"/>